<dbReference type="Gene3D" id="2.40.170.20">
    <property type="entry name" value="TonB-dependent receptor, beta-barrel domain"/>
    <property type="match status" value="1"/>
</dbReference>
<feature type="domain" description="TonB-dependent receptor plug" evidence="12">
    <location>
        <begin position="63"/>
        <end position="166"/>
    </location>
</feature>
<proteinExistence type="inferred from homology"/>
<dbReference type="SUPFAM" id="SSF56935">
    <property type="entry name" value="Porins"/>
    <property type="match status" value="1"/>
</dbReference>
<evidence type="ECO:0000259" key="11">
    <source>
        <dbReference type="Pfam" id="PF00593"/>
    </source>
</evidence>
<evidence type="ECO:0000256" key="3">
    <source>
        <dbReference type="ARBA" id="ARBA00022452"/>
    </source>
</evidence>
<evidence type="ECO:0000256" key="7">
    <source>
        <dbReference type="ARBA" id="ARBA00023237"/>
    </source>
</evidence>
<keyword evidence="3 8" id="KW-1134">Transmembrane beta strand</keyword>
<dbReference type="Proteomes" id="UP000217311">
    <property type="component" value="Chromosome"/>
</dbReference>
<keyword evidence="2 8" id="KW-0813">Transport</keyword>
<evidence type="ECO:0000256" key="1">
    <source>
        <dbReference type="ARBA" id="ARBA00004571"/>
    </source>
</evidence>
<name>A0A290ML45_CAUVI</name>
<dbReference type="CDD" id="cd01347">
    <property type="entry name" value="ligand_gated_channel"/>
    <property type="match status" value="1"/>
</dbReference>
<dbReference type="AlphaFoldDB" id="A0A290ML45"/>
<feature type="chain" id="PRO_5013194265" evidence="10">
    <location>
        <begin position="33"/>
        <end position="911"/>
    </location>
</feature>
<dbReference type="InterPro" id="IPR000531">
    <property type="entry name" value="Beta-barrel_TonB"/>
</dbReference>
<keyword evidence="10" id="KW-0732">Signal</keyword>
<dbReference type="InterPro" id="IPR006311">
    <property type="entry name" value="TAT_signal"/>
</dbReference>
<sequence length="911" mass="97840">MNTQFSRRRAWLMAGGATGLALAFAVTGSAQAQTATPAADDTKVEEVVVTGIRRGIEGAISLKKSSTSIVEAVSAEDIGKLPDVSIAESIARLPGLTAQRLDGRGQVISIRGLAPDFTTALLNGREQVSTGDNRGVEFDQYPSELLSAVVVYKTPDAALIGQGLAGTADMQTVRPLAYGKRALAVGARYEWNDIGALNAGTSSKGNRFSISYIDQFADGKVGLALGYAHMESPYQAERWNAWGYPTADATGNLVIGGAKPYVMSSKLKRDGVIGVLEFKPNEHYSGAIDVFYSKFDNRQILRGIELPLYWSAATLQPGYASADKLVTKGTFAGVKGVVRNDSNLRENTVKAFGWNNKFFVDDNTTVTADLSWSKVERTDQILESYSGTGRSGVGATDTLGFTMDGDGVAQFNSTLNYADANLIKLTSPQGWGTDAATLPGGQDGYLNKPTIEDELKAIRLSAKRMLNGPIKALDFGVNYSERGKTLVNDEWFLRVKGNPASVAIPSNALVGSTSLAFMGIKGMVSYDPFALIGAGVYDLVRNPNADVLVKSWNVEEKVTLGYVKADIDTDLSGLNVTGNVGFQVVHTDQSSTALGATGSGTGVKSTTLSGGKTYTDVLPSMNLQFHLPNEQMIRVSAARTLARPRMDQMRASKTFGYDPAKAASTNINNSPWSGSGGNPELEPWRANAFDVSYEKYFGRQAYVSLAGFYKDLKTYVYDQNLVFDFTGFPVTSGAEPALRRGIVSTPQNGKGGSIKGVEFTLSMPGALLTPALDGFGAVFSASHTDSKIRPNPSDPSTPIPGLSKNVANLTVYYEKDGFSVRVSDRYRSKFLGEVSGFGNGRNYRMVKGESVVDAQIGYTFNDGPMEGLSLLGQVNNLTDEPFTTYQNGDTRQVIDHQRYGRTFLLGASYKF</sequence>
<dbReference type="InterPro" id="IPR037066">
    <property type="entry name" value="Plug_dom_sf"/>
</dbReference>
<dbReference type="PROSITE" id="PS51318">
    <property type="entry name" value="TAT"/>
    <property type="match status" value="1"/>
</dbReference>
<keyword evidence="6 8" id="KW-0472">Membrane</keyword>
<organism evidence="13 14">
    <name type="scientific">Caulobacter vibrioides</name>
    <name type="common">Caulobacter crescentus</name>
    <dbReference type="NCBI Taxonomy" id="155892"/>
    <lineage>
        <taxon>Bacteria</taxon>
        <taxon>Pseudomonadati</taxon>
        <taxon>Pseudomonadota</taxon>
        <taxon>Alphaproteobacteria</taxon>
        <taxon>Caulobacterales</taxon>
        <taxon>Caulobacteraceae</taxon>
        <taxon>Caulobacter</taxon>
    </lineage>
</organism>
<evidence type="ECO:0000256" key="9">
    <source>
        <dbReference type="RuleBase" id="RU003357"/>
    </source>
</evidence>
<keyword evidence="4 8" id="KW-0812">Transmembrane</keyword>
<keyword evidence="13" id="KW-0675">Receptor</keyword>
<accession>A0A290ML45</accession>
<keyword evidence="5 9" id="KW-0798">TonB box</keyword>
<dbReference type="InterPro" id="IPR012910">
    <property type="entry name" value="Plug_dom"/>
</dbReference>
<feature type="domain" description="TonB-dependent receptor-like beta-barrel" evidence="11">
    <location>
        <begin position="358"/>
        <end position="877"/>
    </location>
</feature>
<evidence type="ECO:0000259" key="12">
    <source>
        <dbReference type="Pfam" id="PF07715"/>
    </source>
</evidence>
<dbReference type="GO" id="GO:0009279">
    <property type="term" value="C:cell outer membrane"/>
    <property type="evidence" value="ECO:0007669"/>
    <property type="project" value="UniProtKB-SubCell"/>
</dbReference>
<evidence type="ECO:0000256" key="2">
    <source>
        <dbReference type="ARBA" id="ARBA00022448"/>
    </source>
</evidence>
<dbReference type="InterPro" id="IPR010104">
    <property type="entry name" value="TonB_rcpt_bac"/>
</dbReference>
<comment type="subcellular location">
    <subcellularLocation>
        <location evidence="1 8">Cell outer membrane</location>
        <topology evidence="1 8">Multi-pass membrane protein</topology>
    </subcellularLocation>
</comment>
<evidence type="ECO:0000256" key="5">
    <source>
        <dbReference type="ARBA" id="ARBA00023077"/>
    </source>
</evidence>
<evidence type="ECO:0000256" key="8">
    <source>
        <dbReference type="PROSITE-ProRule" id="PRU01360"/>
    </source>
</evidence>
<dbReference type="InterPro" id="IPR039426">
    <property type="entry name" value="TonB-dep_rcpt-like"/>
</dbReference>
<dbReference type="Pfam" id="PF07715">
    <property type="entry name" value="Plug"/>
    <property type="match status" value="1"/>
</dbReference>
<evidence type="ECO:0000256" key="4">
    <source>
        <dbReference type="ARBA" id="ARBA00022692"/>
    </source>
</evidence>
<evidence type="ECO:0000313" key="13">
    <source>
        <dbReference type="EMBL" id="ATC32504.1"/>
    </source>
</evidence>
<dbReference type="RefSeq" id="WP_096051921.1">
    <property type="nucleotide sequence ID" value="NZ_CP023315.3"/>
</dbReference>
<gene>
    <name evidence="13" type="ORF">CA606_09165</name>
</gene>
<evidence type="ECO:0000313" key="14">
    <source>
        <dbReference type="Proteomes" id="UP000217311"/>
    </source>
</evidence>
<keyword evidence="7 8" id="KW-0998">Cell outer membrane</keyword>
<dbReference type="Gene3D" id="2.170.130.10">
    <property type="entry name" value="TonB-dependent receptor, plug domain"/>
    <property type="match status" value="1"/>
</dbReference>
<dbReference type="EMBL" id="CP023315">
    <property type="protein sequence ID" value="ATC32504.1"/>
    <property type="molecule type" value="Genomic_DNA"/>
</dbReference>
<dbReference type="Pfam" id="PF00593">
    <property type="entry name" value="TonB_dep_Rec_b-barrel"/>
    <property type="match status" value="1"/>
</dbReference>
<reference evidence="14" key="1">
    <citation type="submission" date="2017-09" db="EMBL/GenBank/DDBJ databases">
        <title>Genome evolution observed in wild isolates of Caulobacter crescentus.</title>
        <authorList>
            <person name="Ely B."/>
            <person name="Wilson K."/>
            <person name="Scott D."/>
        </authorList>
    </citation>
    <scope>NUCLEOTIDE SEQUENCE [LARGE SCALE GENOMIC DNA]</scope>
    <source>
        <strain evidence="14">CB13b1a</strain>
    </source>
</reference>
<dbReference type="PANTHER" id="PTHR40980:SF3">
    <property type="entry name" value="TONB-DEPENDENT RECEPTOR-LIKE BETA-BARREL DOMAIN-CONTAINING PROTEIN"/>
    <property type="match status" value="1"/>
</dbReference>
<feature type="signal peptide" evidence="10">
    <location>
        <begin position="1"/>
        <end position="32"/>
    </location>
</feature>
<dbReference type="PANTHER" id="PTHR40980">
    <property type="entry name" value="PLUG DOMAIN-CONTAINING PROTEIN"/>
    <property type="match status" value="1"/>
</dbReference>
<evidence type="ECO:0000256" key="6">
    <source>
        <dbReference type="ARBA" id="ARBA00023136"/>
    </source>
</evidence>
<evidence type="ECO:0000256" key="10">
    <source>
        <dbReference type="SAM" id="SignalP"/>
    </source>
</evidence>
<dbReference type="NCBIfam" id="TIGR01782">
    <property type="entry name" value="TonB-Xanth-Caul"/>
    <property type="match status" value="1"/>
</dbReference>
<dbReference type="InterPro" id="IPR036942">
    <property type="entry name" value="Beta-barrel_TonB_sf"/>
</dbReference>
<comment type="similarity">
    <text evidence="8 9">Belongs to the TonB-dependent receptor family.</text>
</comment>
<protein>
    <submittedName>
        <fullName evidence="13">TonB-dependent receptor</fullName>
    </submittedName>
</protein>
<dbReference type="PROSITE" id="PS52016">
    <property type="entry name" value="TONB_DEPENDENT_REC_3"/>
    <property type="match status" value="1"/>
</dbReference>